<evidence type="ECO:0000313" key="3">
    <source>
        <dbReference type="Proteomes" id="UP000032180"/>
    </source>
</evidence>
<organism evidence="2 3">
    <name type="scientific">Leersia perrieri</name>
    <dbReference type="NCBI Taxonomy" id="77586"/>
    <lineage>
        <taxon>Eukaryota</taxon>
        <taxon>Viridiplantae</taxon>
        <taxon>Streptophyta</taxon>
        <taxon>Embryophyta</taxon>
        <taxon>Tracheophyta</taxon>
        <taxon>Spermatophyta</taxon>
        <taxon>Magnoliopsida</taxon>
        <taxon>Liliopsida</taxon>
        <taxon>Poales</taxon>
        <taxon>Poaceae</taxon>
        <taxon>BOP clade</taxon>
        <taxon>Oryzoideae</taxon>
        <taxon>Oryzeae</taxon>
        <taxon>Oryzinae</taxon>
        <taxon>Leersia</taxon>
    </lineage>
</organism>
<protein>
    <submittedName>
        <fullName evidence="2">Uncharacterized protein</fullName>
    </submittedName>
</protein>
<name>A0A0D9XU84_9ORYZ</name>
<reference evidence="2 3" key="1">
    <citation type="submission" date="2012-08" db="EMBL/GenBank/DDBJ databases">
        <title>Oryza genome evolution.</title>
        <authorList>
            <person name="Wing R.A."/>
        </authorList>
    </citation>
    <scope>NUCLEOTIDE SEQUENCE</scope>
</reference>
<feature type="compositionally biased region" description="Basic and acidic residues" evidence="1">
    <location>
        <begin position="1"/>
        <end position="14"/>
    </location>
</feature>
<sequence length="68" mass="7772">MKEETRMGSDGEGGRRKKERGKGDSAISIYYYFEEYLEKISSSSISDERNQPRERATGEETANENSTE</sequence>
<accession>A0A0D9XU84</accession>
<proteinExistence type="predicted"/>
<feature type="region of interest" description="Disordered" evidence="1">
    <location>
        <begin position="1"/>
        <end position="24"/>
    </location>
</feature>
<evidence type="ECO:0000256" key="1">
    <source>
        <dbReference type="SAM" id="MobiDB-lite"/>
    </source>
</evidence>
<reference evidence="3" key="2">
    <citation type="submission" date="2013-12" db="EMBL/GenBank/DDBJ databases">
        <authorList>
            <person name="Yu Y."/>
            <person name="Lee S."/>
            <person name="de Baynast K."/>
            <person name="Wissotski M."/>
            <person name="Liu L."/>
            <person name="Talag J."/>
            <person name="Goicoechea J."/>
            <person name="Angelova A."/>
            <person name="Jetty R."/>
            <person name="Kudrna D."/>
            <person name="Golser W."/>
            <person name="Rivera L."/>
            <person name="Zhang J."/>
            <person name="Wing R."/>
        </authorList>
    </citation>
    <scope>NUCLEOTIDE SEQUENCE</scope>
</reference>
<feature type="compositionally biased region" description="Basic and acidic residues" evidence="1">
    <location>
        <begin position="46"/>
        <end position="58"/>
    </location>
</feature>
<feature type="region of interest" description="Disordered" evidence="1">
    <location>
        <begin position="41"/>
        <end position="68"/>
    </location>
</feature>
<evidence type="ECO:0000313" key="2">
    <source>
        <dbReference type="EnsemblPlants" id="LPERR11G16290.1"/>
    </source>
</evidence>
<dbReference type="HOGENOM" id="CLU_2797593_0_0_1"/>
<reference evidence="2" key="3">
    <citation type="submission" date="2015-04" db="UniProtKB">
        <authorList>
            <consortium name="EnsemblPlants"/>
        </authorList>
    </citation>
    <scope>IDENTIFICATION</scope>
</reference>
<dbReference type="Proteomes" id="UP000032180">
    <property type="component" value="Chromosome 11"/>
</dbReference>
<keyword evidence="3" id="KW-1185">Reference proteome</keyword>
<dbReference type="EnsemblPlants" id="LPERR11G16290.1">
    <property type="protein sequence ID" value="LPERR11G16290.1"/>
    <property type="gene ID" value="LPERR11G16290"/>
</dbReference>
<dbReference type="AlphaFoldDB" id="A0A0D9XU84"/>
<dbReference type="Gramene" id="LPERR11G16290.1">
    <property type="protein sequence ID" value="LPERR11G16290.1"/>
    <property type="gene ID" value="LPERR11G16290"/>
</dbReference>